<reference evidence="2 3" key="1">
    <citation type="submission" date="2024-09" db="EMBL/GenBank/DDBJ databases">
        <authorList>
            <person name="Sun Q."/>
            <person name="Mori K."/>
        </authorList>
    </citation>
    <scope>NUCLEOTIDE SEQUENCE [LARGE SCALE GENOMIC DNA]</scope>
    <source>
        <strain evidence="2 3">CCM 7792</strain>
    </source>
</reference>
<proteinExistence type="predicted"/>
<dbReference type="SUPFAM" id="SSF69572">
    <property type="entry name" value="Activating enzymes of the ubiquitin-like proteins"/>
    <property type="match status" value="1"/>
</dbReference>
<dbReference type="InterPro" id="IPR045886">
    <property type="entry name" value="ThiF/MoeB/HesA"/>
</dbReference>
<dbReference type="CDD" id="cd01483">
    <property type="entry name" value="E1_enzyme_family"/>
    <property type="match status" value="1"/>
</dbReference>
<gene>
    <name evidence="2" type="ORF">ACFFJK_08645</name>
</gene>
<dbReference type="Pfam" id="PF00899">
    <property type="entry name" value="ThiF"/>
    <property type="match status" value="1"/>
</dbReference>
<evidence type="ECO:0000313" key="3">
    <source>
        <dbReference type="Proteomes" id="UP001589773"/>
    </source>
</evidence>
<keyword evidence="2" id="KW-0808">Transferase</keyword>
<sequence>MTSPFDHFLKSHPLLLAETRTAGTRSERKFALALPAMPADRAFAGAWLVLPANFPEARARIQLSKDAVLRVPHIDSAADLCFSGDAGPASGASPEERVGAMLYLFEQEFLIPWLSGRLDGDFEKETANYWSIHVSRMASDVDAVRRVYTFAVRHSEPRVLIARLVQPSRALIVNDDEALASRFVASLGPRATEVSNAVVADVPIDYPYTPATWPATLADVNLLLESRLTPAQYHQFEKISKRRTLHRVVLLRALTCTYAFLLPGGPPTRVVKHKTKRAYPTLRLLPLGVERMDPSWTCGRAQHPQVSNRQQSHVLVLGAGSLGSAVIDLLARSGVGKITIVDPDYLSSPNIGRHLLGADMLGCPKAKSVATHVGRSVPSCQLSGTSDSAEAWLQRSTLAEVSVVLDFTGEPEVRSALESARLVHPRHLLIGWFEPYVAAAHACVLKDTDYWLNGLPDRLLGYQAVDWPDTVIQNEPGCSSQFQSYTPVQANYGIALVAETALQLIDGTVSRSHVRSWVRGQRFLDAQLPSLKLRDWAQSAAEHDGVLIERTWS</sequence>
<keyword evidence="2" id="KW-0548">Nucleotidyltransferase</keyword>
<organism evidence="2 3">
    <name type="scientific">Massilia consociata</name>
    <dbReference type="NCBI Taxonomy" id="760117"/>
    <lineage>
        <taxon>Bacteria</taxon>
        <taxon>Pseudomonadati</taxon>
        <taxon>Pseudomonadota</taxon>
        <taxon>Betaproteobacteria</taxon>
        <taxon>Burkholderiales</taxon>
        <taxon>Oxalobacteraceae</taxon>
        <taxon>Telluria group</taxon>
        <taxon>Massilia</taxon>
    </lineage>
</organism>
<protein>
    <submittedName>
        <fullName evidence="2">ThiF family adenylyltransferase</fullName>
    </submittedName>
</protein>
<keyword evidence="3" id="KW-1185">Reference proteome</keyword>
<dbReference type="EMBL" id="JBHLWP010000009">
    <property type="protein sequence ID" value="MFC0251954.1"/>
    <property type="molecule type" value="Genomic_DNA"/>
</dbReference>
<dbReference type="InterPro" id="IPR000594">
    <property type="entry name" value="ThiF_NAD_FAD-bd"/>
</dbReference>
<dbReference type="PANTHER" id="PTHR43267">
    <property type="entry name" value="TRNA THREONYLCARBAMOYLADENOSINE DEHYDRATASE"/>
    <property type="match status" value="1"/>
</dbReference>
<dbReference type="Proteomes" id="UP001589773">
    <property type="component" value="Unassembled WGS sequence"/>
</dbReference>
<evidence type="ECO:0000259" key="1">
    <source>
        <dbReference type="Pfam" id="PF00899"/>
    </source>
</evidence>
<name>A0ABV6FF42_9BURK</name>
<accession>A0ABV6FF42</accession>
<dbReference type="InterPro" id="IPR035985">
    <property type="entry name" value="Ubiquitin-activating_enz"/>
</dbReference>
<dbReference type="Gene3D" id="3.40.50.720">
    <property type="entry name" value="NAD(P)-binding Rossmann-like Domain"/>
    <property type="match status" value="1"/>
</dbReference>
<comment type="caution">
    <text evidence="2">The sequence shown here is derived from an EMBL/GenBank/DDBJ whole genome shotgun (WGS) entry which is preliminary data.</text>
</comment>
<dbReference type="GO" id="GO:0016779">
    <property type="term" value="F:nucleotidyltransferase activity"/>
    <property type="evidence" value="ECO:0007669"/>
    <property type="project" value="UniProtKB-KW"/>
</dbReference>
<dbReference type="PANTHER" id="PTHR43267:SF1">
    <property type="entry name" value="TRNA THREONYLCARBAMOYLADENOSINE DEHYDRATASE"/>
    <property type="match status" value="1"/>
</dbReference>
<evidence type="ECO:0000313" key="2">
    <source>
        <dbReference type="EMBL" id="MFC0251954.1"/>
    </source>
</evidence>
<dbReference type="RefSeq" id="WP_379678774.1">
    <property type="nucleotide sequence ID" value="NZ_JBHLWP010000009.1"/>
</dbReference>
<feature type="domain" description="THIF-type NAD/FAD binding fold" evidence="1">
    <location>
        <begin position="310"/>
        <end position="418"/>
    </location>
</feature>